<dbReference type="InterPro" id="IPR027367">
    <property type="entry name" value="Gly-zipper_YMGG"/>
</dbReference>
<evidence type="ECO:0000313" key="8">
    <source>
        <dbReference type="Proteomes" id="UP000006765"/>
    </source>
</evidence>
<keyword evidence="8" id="KW-1185">Reference proteome</keyword>
<dbReference type="PROSITE" id="PS51123">
    <property type="entry name" value="OMPA_2"/>
    <property type="match status" value="1"/>
</dbReference>
<keyword evidence="3" id="KW-0998">Cell outer membrane</keyword>
<gene>
    <name evidence="7" type="ORF">OCGS_0286</name>
</gene>
<dbReference type="RefSeq" id="WP_007425439.1">
    <property type="nucleotide sequence ID" value="NZ_AMGO01000006.1"/>
</dbReference>
<dbReference type="InterPro" id="IPR036737">
    <property type="entry name" value="OmpA-like_sf"/>
</dbReference>
<evidence type="ECO:0000259" key="6">
    <source>
        <dbReference type="PROSITE" id="PS51123"/>
    </source>
</evidence>
<keyword evidence="5" id="KW-0732">Signal</keyword>
<evidence type="ECO:0000256" key="5">
    <source>
        <dbReference type="SAM" id="SignalP"/>
    </source>
</evidence>
<keyword evidence="2 4" id="KW-0472">Membrane</keyword>
<dbReference type="AlphaFoldDB" id="K2HSS8"/>
<evidence type="ECO:0000313" key="7">
    <source>
        <dbReference type="EMBL" id="EKE45669.1"/>
    </source>
</evidence>
<dbReference type="PROSITE" id="PS51257">
    <property type="entry name" value="PROKAR_LIPOPROTEIN"/>
    <property type="match status" value="1"/>
</dbReference>
<feature type="domain" description="OmpA-like" evidence="6">
    <location>
        <begin position="103"/>
        <end position="220"/>
    </location>
</feature>
<dbReference type="PRINTS" id="PR01021">
    <property type="entry name" value="OMPADOMAIN"/>
</dbReference>
<dbReference type="PANTHER" id="PTHR30329">
    <property type="entry name" value="STATOR ELEMENT OF FLAGELLAR MOTOR COMPLEX"/>
    <property type="match status" value="1"/>
</dbReference>
<organism evidence="7 8">
    <name type="scientific">Oceaniovalibus guishaninsula JLT2003</name>
    <dbReference type="NCBI Taxonomy" id="1231392"/>
    <lineage>
        <taxon>Bacteria</taxon>
        <taxon>Pseudomonadati</taxon>
        <taxon>Pseudomonadota</taxon>
        <taxon>Alphaproteobacteria</taxon>
        <taxon>Rhodobacterales</taxon>
        <taxon>Roseobacteraceae</taxon>
        <taxon>Oceaniovalibus</taxon>
    </lineage>
</organism>
<evidence type="ECO:0000256" key="1">
    <source>
        <dbReference type="ARBA" id="ARBA00004442"/>
    </source>
</evidence>
<dbReference type="PANTHER" id="PTHR30329:SF21">
    <property type="entry name" value="LIPOPROTEIN YIAD-RELATED"/>
    <property type="match status" value="1"/>
</dbReference>
<feature type="chain" id="PRO_5003858392" description="OmpA-like domain-containing protein" evidence="5">
    <location>
        <begin position="20"/>
        <end position="220"/>
    </location>
</feature>
<reference evidence="7 8" key="1">
    <citation type="journal article" date="2012" name="J. Bacteriol.">
        <title>Draft Genome Sequence of Oceaniovalibus guishaninsula JLT2003T.</title>
        <authorList>
            <person name="Tang K."/>
            <person name="Liu K."/>
            <person name="Jiao N."/>
        </authorList>
    </citation>
    <scope>NUCLEOTIDE SEQUENCE [LARGE SCALE GENOMIC DNA]</scope>
    <source>
        <strain evidence="7 8">JLT2003</strain>
    </source>
</reference>
<dbReference type="SUPFAM" id="SSF103088">
    <property type="entry name" value="OmpA-like"/>
    <property type="match status" value="1"/>
</dbReference>
<dbReference type="InterPro" id="IPR006665">
    <property type="entry name" value="OmpA-like"/>
</dbReference>
<dbReference type="Proteomes" id="UP000006765">
    <property type="component" value="Unassembled WGS sequence"/>
</dbReference>
<sequence>MIAKNTMIALGASSLLALAACAPVGPNGGPTELNRTREGALIGAGIGAATGVLTGGDNKLEKALAGAALGAAGGAVVGNVLDRQAAELRSDFSNNAIDVVNTGNELIVRMPQDILFATDSANVSGSLVGDLRVLAANLNRYPNSVVEVQGHTDNTGAAAYNQQLSERRAQAVSTILAQNGVSGSRLRAVGYGENQPIASNLDPAGRAQNRRVQIVIRPTA</sequence>
<accession>K2HSS8</accession>
<dbReference type="InterPro" id="IPR006664">
    <property type="entry name" value="OMP_bac"/>
</dbReference>
<feature type="signal peptide" evidence="5">
    <location>
        <begin position="1"/>
        <end position="19"/>
    </location>
</feature>
<dbReference type="OrthoDB" id="9782229at2"/>
<evidence type="ECO:0000256" key="4">
    <source>
        <dbReference type="PROSITE-ProRule" id="PRU00473"/>
    </source>
</evidence>
<dbReference type="STRING" id="1231392.OCGS_0286"/>
<evidence type="ECO:0000256" key="2">
    <source>
        <dbReference type="ARBA" id="ARBA00023136"/>
    </source>
</evidence>
<dbReference type="eggNOG" id="COG2885">
    <property type="taxonomic scope" value="Bacteria"/>
</dbReference>
<dbReference type="Gene3D" id="3.30.1330.60">
    <property type="entry name" value="OmpA-like domain"/>
    <property type="match status" value="1"/>
</dbReference>
<dbReference type="Pfam" id="PF00691">
    <property type="entry name" value="OmpA"/>
    <property type="match status" value="1"/>
</dbReference>
<dbReference type="Pfam" id="PF13441">
    <property type="entry name" value="Gly-zipper_YMGG"/>
    <property type="match status" value="1"/>
</dbReference>
<dbReference type="CDD" id="cd07185">
    <property type="entry name" value="OmpA_C-like"/>
    <property type="match status" value="1"/>
</dbReference>
<comment type="subcellular location">
    <subcellularLocation>
        <location evidence="1">Cell outer membrane</location>
    </subcellularLocation>
</comment>
<dbReference type="EMBL" id="AMGO01000006">
    <property type="protein sequence ID" value="EKE45669.1"/>
    <property type="molecule type" value="Genomic_DNA"/>
</dbReference>
<comment type="caution">
    <text evidence="7">The sequence shown here is derived from an EMBL/GenBank/DDBJ whole genome shotgun (WGS) entry which is preliminary data.</text>
</comment>
<protein>
    <recommendedName>
        <fullName evidence="6">OmpA-like domain-containing protein</fullName>
    </recommendedName>
</protein>
<name>K2HSS8_9RHOB</name>
<evidence type="ECO:0000256" key="3">
    <source>
        <dbReference type="ARBA" id="ARBA00023237"/>
    </source>
</evidence>
<dbReference type="InterPro" id="IPR050330">
    <property type="entry name" value="Bact_OuterMem_StrucFunc"/>
</dbReference>
<proteinExistence type="predicted"/>
<dbReference type="PRINTS" id="PR01023">
    <property type="entry name" value="NAFLGMOTY"/>
</dbReference>
<dbReference type="GO" id="GO:0009279">
    <property type="term" value="C:cell outer membrane"/>
    <property type="evidence" value="ECO:0007669"/>
    <property type="project" value="UniProtKB-SubCell"/>
</dbReference>